<evidence type="ECO:0000256" key="4">
    <source>
        <dbReference type="ARBA" id="ARBA00023136"/>
    </source>
</evidence>
<evidence type="ECO:0000256" key="5">
    <source>
        <dbReference type="ARBA" id="ARBA00038359"/>
    </source>
</evidence>
<feature type="transmembrane region" description="Helical" evidence="6">
    <location>
        <begin position="232"/>
        <end position="251"/>
    </location>
</feature>
<keyword evidence="2 6" id="KW-0812">Transmembrane</keyword>
<feature type="transmembrane region" description="Helical" evidence="6">
    <location>
        <begin position="194"/>
        <end position="212"/>
    </location>
</feature>
<keyword evidence="4 6" id="KW-0472">Membrane</keyword>
<comment type="subcellular location">
    <subcellularLocation>
        <location evidence="1">Membrane</location>
        <topology evidence="1">Multi-pass membrane protein</topology>
    </subcellularLocation>
</comment>
<sequence>MLIATLVAATRAVFGYQKGTKLKCNDAWLIAAYLLFIVLAGFQVGKHELLFRVMDVFHEKAPPYAEVAEDGSKVQMLMFFTSTGLWVAIWCVKFSLLALYKNMVAQQPLYTRLWWAVVVYCTLSLVVSVIVQIAACLPVSDLWKPGGCATPGILRRIYISVWQSYSADVTTDLMVMLLPLGIIQGRKMPTSRKLSLGLLFCLGASVIIVSTVRAAQVGSNPSVPPPTLWVAQWNIIETAVAVMVGCGPGLYRRVKAVTKSRTRLDLEARRYVRKNDGSHSGRTIRSRLQRNGGNEIPLQAYPVTAVSVSENQPADGSSKEELVSKDSEGKITVTRSITISRAR</sequence>
<proteinExistence type="inferred from homology"/>
<evidence type="ECO:0000256" key="1">
    <source>
        <dbReference type="ARBA" id="ARBA00004141"/>
    </source>
</evidence>
<feature type="transmembrane region" description="Helical" evidence="6">
    <location>
        <begin position="25"/>
        <end position="44"/>
    </location>
</feature>
<dbReference type="Pfam" id="PF20684">
    <property type="entry name" value="Fung_rhodopsin"/>
    <property type="match status" value="1"/>
</dbReference>
<protein>
    <submittedName>
        <fullName evidence="8">UV-endonuclease UvdE-domain-containing protein</fullName>
    </submittedName>
</protein>
<feature type="transmembrane region" description="Helical" evidence="6">
    <location>
        <begin position="77"/>
        <end position="100"/>
    </location>
</feature>
<keyword evidence="3 6" id="KW-1133">Transmembrane helix</keyword>
<evidence type="ECO:0000313" key="8">
    <source>
        <dbReference type="EMBL" id="KAK8863427.1"/>
    </source>
</evidence>
<dbReference type="InterPro" id="IPR052337">
    <property type="entry name" value="SAT4-like"/>
</dbReference>
<evidence type="ECO:0000256" key="6">
    <source>
        <dbReference type="SAM" id="Phobius"/>
    </source>
</evidence>
<feature type="transmembrane region" description="Helical" evidence="6">
    <location>
        <begin position="112"/>
        <end position="137"/>
    </location>
</feature>
<reference evidence="8 9" key="1">
    <citation type="journal article" date="2024" name="IMA Fungus">
        <title>Apiospora arundinis, a panoply of carbohydrate-active enzymes and secondary metabolites.</title>
        <authorList>
            <person name="Sorensen T."/>
            <person name="Petersen C."/>
            <person name="Muurmann A.T."/>
            <person name="Christiansen J.V."/>
            <person name="Brundto M.L."/>
            <person name="Overgaard C.K."/>
            <person name="Boysen A.T."/>
            <person name="Wollenberg R.D."/>
            <person name="Larsen T.O."/>
            <person name="Sorensen J.L."/>
            <person name="Nielsen K.L."/>
            <person name="Sondergaard T.E."/>
        </authorList>
    </citation>
    <scope>NUCLEOTIDE SEQUENCE [LARGE SCALE GENOMIC DNA]</scope>
    <source>
        <strain evidence="8 9">AAU 773</strain>
    </source>
</reference>
<dbReference type="PANTHER" id="PTHR33048:SF146">
    <property type="entry name" value="INTEGRAL MEMBRANE PROTEIN"/>
    <property type="match status" value="1"/>
</dbReference>
<dbReference type="EMBL" id="JAPCWZ010000005">
    <property type="protein sequence ID" value="KAK8863427.1"/>
    <property type="molecule type" value="Genomic_DNA"/>
</dbReference>
<comment type="caution">
    <text evidence="8">The sequence shown here is derived from an EMBL/GenBank/DDBJ whole genome shotgun (WGS) entry which is preliminary data.</text>
</comment>
<evidence type="ECO:0000313" key="9">
    <source>
        <dbReference type="Proteomes" id="UP001390339"/>
    </source>
</evidence>
<evidence type="ECO:0000256" key="3">
    <source>
        <dbReference type="ARBA" id="ARBA00022989"/>
    </source>
</evidence>
<feature type="domain" description="Rhodopsin" evidence="7">
    <location>
        <begin position="13"/>
        <end position="251"/>
    </location>
</feature>
<keyword evidence="9" id="KW-1185">Reference proteome</keyword>
<dbReference type="PANTHER" id="PTHR33048">
    <property type="entry name" value="PTH11-LIKE INTEGRAL MEMBRANE PROTEIN (AFU_ORTHOLOGUE AFUA_5G11245)"/>
    <property type="match status" value="1"/>
</dbReference>
<name>A0ABR2IJM8_9PEZI</name>
<dbReference type="Proteomes" id="UP001390339">
    <property type="component" value="Unassembled WGS sequence"/>
</dbReference>
<gene>
    <name evidence="8" type="ORF">PGQ11_009662</name>
</gene>
<dbReference type="InterPro" id="IPR049326">
    <property type="entry name" value="Rhodopsin_dom_fungi"/>
</dbReference>
<accession>A0ABR2IJM8</accession>
<evidence type="ECO:0000256" key="2">
    <source>
        <dbReference type="ARBA" id="ARBA00022692"/>
    </source>
</evidence>
<comment type="similarity">
    <text evidence="5">Belongs to the SAT4 family.</text>
</comment>
<evidence type="ECO:0000259" key="7">
    <source>
        <dbReference type="Pfam" id="PF20684"/>
    </source>
</evidence>
<organism evidence="8 9">
    <name type="scientific">Apiospora arundinis</name>
    <dbReference type="NCBI Taxonomy" id="335852"/>
    <lineage>
        <taxon>Eukaryota</taxon>
        <taxon>Fungi</taxon>
        <taxon>Dikarya</taxon>
        <taxon>Ascomycota</taxon>
        <taxon>Pezizomycotina</taxon>
        <taxon>Sordariomycetes</taxon>
        <taxon>Xylariomycetidae</taxon>
        <taxon>Amphisphaeriales</taxon>
        <taxon>Apiosporaceae</taxon>
        <taxon>Apiospora</taxon>
    </lineage>
</organism>